<evidence type="ECO:0000256" key="1">
    <source>
        <dbReference type="ARBA" id="ARBA00010936"/>
    </source>
</evidence>
<dbReference type="SMART" id="SM01133">
    <property type="entry name" value="DeoC"/>
    <property type="match status" value="1"/>
</dbReference>
<proteinExistence type="inferred from homology"/>
<dbReference type="SUPFAM" id="SSF51569">
    <property type="entry name" value="Aldolase"/>
    <property type="match status" value="1"/>
</dbReference>
<dbReference type="PIRSF" id="PIRSF001357">
    <property type="entry name" value="DeoC"/>
    <property type="match status" value="1"/>
</dbReference>
<evidence type="ECO:0000313" key="8">
    <source>
        <dbReference type="EMBL" id="PRP90384.1"/>
    </source>
</evidence>
<dbReference type="UniPathway" id="UPA00002">
    <property type="reaction ID" value="UER00468"/>
</dbReference>
<evidence type="ECO:0000256" key="4">
    <source>
        <dbReference type="ARBA" id="ARBA00023270"/>
    </source>
</evidence>
<evidence type="ECO:0000313" key="9">
    <source>
        <dbReference type="Proteomes" id="UP000238823"/>
    </source>
</evidence>
<organism evidence="8 9">
    <name type="scientific">Enhygromyxa salina</name>
    <dbReference type="NCBI Taxonomy" id="215803"/>
    <lineage>
        <taxon>Bacteria</taxon>
        <taxon>Pseudomonadati</taxon>
        <taxon>Myxococcota</taxon>
        <taxon>Polyangia</taxon>
        <taxon>Nannocystales</taxon>
        <taxon>Nannocystaceae</taxon>
        <taxon>Enhygromyxa</taxon>
    </lineage>
</organism>
<keyword evidence="3 7" id="KW-0456">Lyase</keyword>
<dbReference type="InterPro" id="IPR013785">
    <property type="entry name" value="Aldolase_TIM"/>
</dbReference>
<dbReference type="GO" id="GO:0006018">
    <property type="term" value="P:2-deoxyribose 1-phosphate catabolic process"/>
    <property type="evidence" value="ECO:0007669"/>
    <property type="project" value="UniProtKB-UniRule"/>
</dbReference>
<dbReference type="GO" id="GO:0016052">
    <property type="term" value="P:carbohydrate catabolic process"/>
    <property type="evidence" value="ECO:0007669"/>
    <property type="project" value="TreeGrafter"/>
</dbReference>
<comment type="subcellular location">
    <subcellularLocation>
        <location evidence="7">Cytoplasm</location>
    </subcellularLocation>
</comment>
<keyword evidence="2 7" id="KW-0963">Cytoplasm</keyword>
<dbReference type="GO" id="GO:0004139">
    <property type="term" value="F:deoxyribose-phosphate aldolase activity"/>
    <property type="evidence" value="ECO:0007669"/>
    <property type="project" value="UniProtKB-UniRule"/>
</dbReference>
<name>A0A2S9XBZ5_9BACT</name>
<dbReference type="HAMAP" id="MF_00114">
    <property type="entry name" value="DeoC_type1"/>
    <property type="match status" value="1"/>
</dbReference>
<dbReference type="GO" id="GO:0005737">
    <property type="term" value="C:cytoplasm"/>
    <property type="evidence" value="ECO:0007669"/>
    <property type="project" value="UniProtKB-SubCell"/>
</dbReference>
<comment type="similarity">
    <text evidence="1 7">Belongs to the DeoC/FbaB aldolase family. DeoC type 1 subfamily.</text>
</comment>
<evidence type="ECO:0000256" key="5">
    <source>
        <dbReference type="ARBA" id="ARBA00048791"/>
    </source>
</evidence>
<dbReference type="CDD" id="cd00959">
    <property type="entry name" value="DeoC"/>
    <property type="match status" value="1"/>
</dbReference>
<comment type="pathway">
    <text evidence="7">Carbohydrate degradation; 2-deoxy-D-ribose 1-phosphate degradation; D-glyceraldehyde 3-phosphate and acetaldehyde from 2-deoxy-alpha-D-ribose 1-phosphate: step 2/2.</text>
</comment>
<dbReference type="PANTHER" id="PTHR10889">
    <property type="entry name" value="DEOXYRIBOSE-PHOSPHATE ALDOLASE"/>
    <property type="match status" value="1"/>
</dbReference>
<dbReference type="EC" id="4.1.2.4" evidence="7"/>
<dbReference type="InterPro" id="IPR002915">
    <property type="entry name" value="DeoC/FbaB/LacD_aldolase"/>
</dbReference>
<sequence length="222" mass="23064">MPDLPRAAAELARLIDHTLLVPSATASAIDQLCAEARTRELFSVCVNPCWVTRAKRQLAGSEARVCTVIGFPLGATTTASKAAEARVAVEHGADELDMVMNVGWFLDGRHDQVRDDIARVVDAAQGRVVKVILEIALLEAEMIADASALAVAGGASFVKTSTGFGPGGATVEAVAVMRRAVGETIGVKASGGIRDAATARAMIEAGASRIGASASLRILDEW</sequence>
<dbReference type="FunFam" id="3.20.20.70:FF:000044">
    <property type="entry name" value="Deoxyribose-phosphate aldolase"/>
    <property type="match status" value="1"/>
</dbReference>
<dbReference type="InterPro" id="IPR011343">
    <property type="entry name" value="DeoC"/>
</dbReference>
<keyword evidence="4 7" id="KW-0704">Schiff base</keyword>
<reference evidence="8 9" key="1">
    <citation type="submission" date="2018-03" db="EMBL/GenBank/DDBJ databases">
        <title>Draft Genome Sequences of the Obligatory Marine Myxobacteria Enhygromyxa salina SWB007.</title>
        <authorList>
            <person name="Poehlein A."/>
            <person name="Moghaddam J.A."/>
            <person name="Harms H."/>
            <person name="Alanjari M."/>
            <person name="Koenig G.M."/>
            <person name="Daniel R."/>
            <person name="Schaeberle T.F."/>
        </authorList>
    </citation>
    <scope>NUCLEOTIDE SEQUENCE [LARGE SCALE GENOMIC DNA]</scope>
    <source>
        <strain evidence="8 9">SWB007</strain>
    </source>
</reference>
<dbReference type="GO" id="GO:0009264">
    <property type="term" value="P:deoxyribonucleotide catabolic process"/>
    <property type="evidence" value="ECO:0007669"/>
    <property type="project" value="UniProtKB-UniRule"/>
</dbReference>
<dbReference type="InterPro" id="IPR028581">
    <property type="entry name" value="DeoC_typeI"/>
</dbReference>
<accession>A0A2S9XBZ5</accession>
<dbReference type="EMBL" id="PVNL01000192">
    <property type="protein sequence ID" value="PRP90384.1"/>
    <property type="molecule type" value="Genomic_DNA"/>
</dbReference>
<dbReference type="AlphaFoldDB" id="A0A2S9XBZ5"/>
<feature type="active site" description="Schiff-base intermediate with acetaldehyde" evidence="7">
    <location>
        <position position="159"/>
    </location>
</feature>
<dbReference type="NCBIfam" id="TIGR00126">
    <property type="entry name" value="deoC"/>
    <property type="match status" value="1"/>
</dbReference>
<comment type="catalytic activity">
    <reaction evidence="5 7">
        <text>2-deoxy-D-ribose 5-phosphate = D-glyceraldehyde 3-phosphate + acetaldehyde</text>
        <dbReference type="Rhea" id="RHEA:12821"/>
        <dbReference type="ChEBI" id="CHEBI:15343"/>
        <dbReference type="ChEBI" id="CHEBI:59776"/>
        <dbReference type="ChEBI" id="CHEBI:62877"/>
        <dbReference type="EC" id="4.1.2.4"/>
    </reaction>
</comment>
<comment type="caution">
    <text evidence="8">The sequence shown here is derived from an EMBL/GenBank/DDBJ whole genome shotgun (WGS) entry which is preliminary data.</text>
</comment>
<protein>
    <recommendedName>
        <fullName evidence="7">Deoxyribose-phosphate aldolase</fullName>
        <shortName evidence="7">DERA</shortName>
        <ecNumber evidence="7">4.1.2.4</ecNumber>
    </recommendedName>
    <alternativeName>
        <fullName evidence="7">2-deoxy-D-ribose 5-phosphate aldolase</fullName>
    </alternativeName>
    <alternativeName>
        <fullName evidence="7">Phosphodeoxyriboaldolase</fullName>
        <shortName evidence="7">Deoxyriboaldolase</shortName>
    </alternativeName>
</protein>
<dbReference type="RefSeq" id="WP_106095003.1">
    <property type="nucleotide sequence ID" value="NZ_PVNL01000192.1"/>
</dbReference>
<gene>
    <name evidence="8" type="primary">deoC2</name>
    <name evidence="7" type="synonym">deoC</name>
    <name evidence="8" type="ORF">ENSA7_82690</name>
</gene>
<evidence type="ECO:0000256" key="7">
    <source>
        <dbReference type="HAMAP-Rule" id="MF_00114"/>
    </source>
</evidence>
<comment type="function">
    <text evidence="6 7">Catalyzes a reversible aldol reaction between acetaldehyde and D-glyceraldehyde 3-phosphate to generate 2-deoxy-D-ribose 5-phosphate.</text>
</comment>
<dbReference type="Gene3D" id="3.20.20.70">
    <property type="entry name" value="Aldolase class I"/>
    <property type="match status" value="1"/>
</dbReference>
<feature type="active site" description="Proton donor/acceptor" evidence="7">
    <location>
        <position position="188"/>
    </location>
</feature>
<evidence type="ECO:0000256" key="3">
    <source>
        <dbReference type="ARBA" id="ARBA00023239"/>
    </source>
</evidence>
<feature type="active site" description="Proton donor/acceptor" evidence="7">
    <location>
        <position position="97"/>
    </location>
</feature>
<dbReference type="OrthoDB" id="9774832at2"/>
<evidence type="ECO:0000256" key="6">
    <source>
        <dbReference type="ARBA" id="ARBA00056337"/>
    </source>
</evidence>
<dbReference type="Proteomes" id="UP000238823">
    <property type="component" value="Unassembled WGS sequence"/>
</dbReference>
<evidence type="ECO:0000256" key="2">
    <source>
        <dbReference type="ARBA" id="ARBA00022490"/>
    </source>
</evidence>
<dbReference type="Pfam" id="PF01791">
    <property type="entry name" value="DeoC"/>
    <property type="match status" value="1"/>
</dbReference>
<dbReference type="PANTHER" id="PTHR10889:SF1">
    <property type="entry name" value="DEOXYRIBOSE-PHOSPHATE ALDOLASE"/>
    <property type="match status" value="1"/>
</dbReference>